<dbReference type="PANTHER" id="PTHR43790">
    <property type="entry name" value="CARBOHYDRATE TRANSPORT ATP-BINDING PROTEIN MG119-RELATED"/>
    <property type="match status" value="1"/>
</dbReference>
<dbReference type="Gene3D" id="3.40.50.300">
    <property type="entry name" value="P-loop containing nucleotide triphosphate hydrolases"/>
    <property type="match status" value="2"/>
</dbReference>
<keyword evidence="3" id="KW-0762">Sugar transport</keyword>
<dbReference type="GO" id="GO:0005524">
    <property type="term" value="F:ATP binding"/>
    <property type="evidence" value="ECO:0007669"/>
    <property type="project" value="UniProtKB-KW"/>
</dbReference>
<evidence type="ECO:0000256" key="5">
    <source>
        <dbReference type="ARBA" id="ARBA00022741"/>
    </source>
</evidence>
<keyword evidence="8" id="KW-0472">Membrane</keyword>
<evidence type="ECO:0000256" key="1">
    <source>
        <dbReference type="ARBA" id="ARBA00022448"/>
    </source>
</evidence>
<reference evidence="10" key="1">
    <citation type="journal article" date="2022" name="Cell">
        <title>Design, construction, and in vivo augmentation of a complex gut microbiome.</title>
        <authorList>
            <person name="Cheng A.G."/>
            <person name="Ho P.Y."/>
            <person name="Aranda-Diaz A."/>
            <person name="Jain S."/>
            <person name="Yu F.B."/>
            <person name="Meng X."/>
            <person name="Wang M."/>
            <person name="Iakiviak M."/>
            <person name="Nagashima K."/>
            <person name="Zhao A."/>
            <person name="Murugkar P."/>
            <person name="Patil A."/>
            <person name="Atabakhsh K."/>
            <person name="Weakley A."/>
            <person name="Yan J."/>
            <person name="Brumbaugh A.R."/>
            <person name="Higginbottom S."/>
            <person name="Dimas A."/>
            <person name="Shiver A.L."/>
            <person name="Deutschbauer A."/>
            <person name="Neff N."/>
            <person name="Sonnenburg J.L."/>
            <person name="Huang K.C."/>
            <person name="Fischbach M.A."/>
        </authorList>
    </citation>
    <scope>NUCLEOTIDE SEQUENCE</scope>
    <source>
        <strain evidence="10">DSM 19829</strain>
    </source>
</reference>
<proteinExistence type="predicted"/>
<dbReference type="InterPro" id="IPR027417">
    <property type="entry name" value="P-loop_NTPase"/>
</dbReference>
<evidence type="ECO:0000313" key="11">
    <source>
        <dbReference type="Proteomes" id="UP001060164"/>
    </source>
</evidence>
<dbReference type="SMART" id="SM00382">
    <property type="entry name" value="AAA"/>
    <property type="match status" value="2"/>
</dbReference>
<dbReference type="Proteomes" id="UP001060164">
    <property type="component" value="Chromosome"/>
</dbReference>
<gene>
    <name evidence="10" type="ORF">NQ502_08805</name>
</gene>
<evidence type="ECO:0000256" key="6">
    <source>
        <dbReference type="ARBA" id="ARBA00022840"/>
    </source>
</evidence>
<keyword evidence="1" id="KW-0813">Transport</keyword>
<evidence type="ECO:0000256" key="7">
    <source>
        <dbReference type="ARBA" id="ARBA00022967"/>
    </source>
</evidence>
<name>A0ABY5VL28_9FIRM</name>
<evidence type="ECO:0000256" key="2">
    <source>
        <dbReference type="ARBA" id="ARBA00022475"/>
    </source>
</evidence>
<dbReference type="CDD" id="cd03215">
    <property type="entry name" value="ABC_Carb_Monos_II"/>
    <property type="match status" value="1"/>
</dbReference>
<dbReference type="PROSITE" id="PS00211">
    <property type="entry name" value="ABC_TRANSPORTER_1"/>
    <property type="match status" value="1"/>
</dbReference>
<dbReference type="SUPFAM" id="SSF52540">
    <property type="entry name" value="P-loop containing nucleoside triphosphate hydrolases"/>
    <property type="match status" value="2"/>
</dbReference>
<dbReference type="RefSeq" id="WP_049898097.1">
    <property type="nucleotide sequence ID" value="NZ_CABLBR010000009.1"/>
</dbReference>
<evidence type="ECO:0000259" key="9">
    <source>
        <dbReference type="PROSITE" id="PS50893"/>
    </source>
</evidence>
<keyword evidence="7" id="KW-1278">Translocase</keyword>
<dbReference type="PROSITE" id="PS50893">
    <property type="entry name" value="ABC_TRANSPORTER_2"/>
    <property type="match status" value="2"/>
</dbReference>
<keyword evidence="4" id="KW-0677">Repeat</keyword>
<dbReference type="InterPro" id="IPR003439">
    <property type="entry name" value="ABC_transporter-like_ATP-bd"/>
</dbReference>
<feature type="domain" description="ABC transporter" evidence="9">
    <location>
        <begin position="5"/>
        <end position="242"/>
    </location>
</feature>
<organism evidence="10 11">
    <name type="scientific">Ruminococcus gauvreauii</name>
    <dbReference type="NCBI Taxonomy" id="438033"/>
    <lineage>
        <taxon>Bacteria</taxon>
        <taxon>Bacillati</taxon>
        <taxon>Bacillota</taxon>
        <taxon>Clostridia</taxon>
        <taxon>Eubacteriales</taxon>
        <taxon>Oscillospiraceae</taxon>
        <taxon>Ruminococcus</taxon>
    </lineage>
</organism>
<dbReference type="InterPro" id="IPR017871">
    <property type="entry name" value="ABC_transporter-like_CS"/>
</dbReference>
<dbReference type="CDD" id="cd03216">
    <property type="entry name" value="ABC_Carb_Monos_I"/>
    <property type="match status" value="1"/>
</dbReference>
<sequence>MKPYIEFKNITKRFGGTVALNNVSFEIRKGEVHCLCGENGAGKSTLINLCAGVITPTEGVICINGKEEHINTIQKSEKLGFAVVHQEIPLCQNMTIAHNIFLGSSEAVKGVFLNERHMTEKTRELLNMFQLKAEPDDILAKLSIAEQSIIQIAKAVYFQPDILILDEPTAALTNDQRAVMFKIVRKLVKEKAATVIYVSHRLEEVMELGDRMTVFKDGSYVTTRDIAEVSEEDIVKLMVGREIDKSEWGVTHATDEVLMSVKGLCSGKKFRDISFDLKKGEILGLAGFVGAGRTEVLSSIFGIDKLDSGEICLHGKKVRIKSAKDAIRHRISMIPENRRDDGLITTMSIRDNAEIVIRRRLYNRFGLLDNKRADAIMKDMIQKYAIKAGNANDLILTLSGGNQQKVVIAKWIGNDPEILLCDEPTRGIDVGAKAEVYAILRNIARQGIGIVMVSSELPELLSLCDRIIVMHEGVITGEVTREEATEEKIMKYAAAL</sequence>
<dbReference type="InterPro" id="IPR003593">
    <property type="entry name" value="AAA+_ATPase"/>
</dbReference>
<keyword evidence="11" id="KW-1185">Reference proteome</keyword>
<dbReference type="EMBL" id="CP102290">
    <property type="protein sequence ID" value="UWP61112.1"/>
    <property type="molecule type" value="Genomic_DNA"/>
</dbReference>
<evidence type="ECO:0000256" key="4">
    <source>
        <dbReference type="ARBA" id="ARBA00022737"/>
    </source>
</evidence>
<evidence type="ECO:0000313" key="10">
    <source>
        <dbReference type="EMBL" id="UWP61112.1"/>
    </source>
</evidence>
<dbReference type="InterPro" id="IPR050107">
    <property type="entry name" value="ABC_carbohydrate_import_ATPase"/>
</dbReference>
<accession>A0ABY5VL28</accession>
<keyword evidence="5" id="KW-0547">Nucleotide-binding</keyword>
<dbReference type="Pfam" id="PF00005">
    <property type="entry name" value="ABC_tran"/>
    <property type="match status" value="2"/>
</dbReference>
<keyword evidence="6 10" id="KW-0067">ATP-binding</keyword>
<evidence type="ECO:0000256" key="8">
    <source>
        <dbReference type="ARBA" id="ARBA00023136"/>
    </source>
</evidence>
<feature type="domain" description="ABC transporter" evidence="9">
    <location>
        <begin position="252"/>
        <end position="496"/>
    </location>
</feature>
<keyword evidence="2" id="KW-1003">Cell membrane</keyword>
<dbReference type="PANTHER" id="PTHR43790:SF1">
    <property type="entry name" value="XYLOSE IMPORT ATP-BINDING PROTEIN XYLG"/>
    <property type="match status" value="1"/>
</dbReference>
<evidence type="ECO:0000256" key="3">
    <source>
        <dbReference type="ARBA" id="ARBA00022597"/>
    </source>
</evidence>
<protein>
    <submittedName>
        <fullName evidence="10">Sugar ABC transporter ATP-binding protein</fullName>
    </submittedName>
</protein>